<comment type="caution">
    <text evidence="1">The sequence shown here is derived from an EMBL/GenBank/DDBJ whole genome shotgun (WGS) entry which is preliminary data.</text>
</comment>
<sequence>MFGFSVNAIAAELDAAEPDAATIFKNEKIKAEADYKIAAAKCKTLADNPKDICQAEATAVRVHLEENAYANFHNTISARATAIKKIAEADYEVDEAKCKSMVGNDKDVCIKKAKSVKVAAMATAKADKKVLDARKDEAADKLNAEYKVALEKCDGLAGNAKDACVANAKKKYGK</sequence>
<keyword evidence="2" id="KW-1185">Reference proteome</keyword>
<evidence type="ECO:0000313" key="1">
    <source>
        <dbReference type="EMBL" id="MBC3806527.1"/>
    </source>
</evidence>
<proteinExistence type="predicted"/>
<organism evidence="1 2">
    <name type="scientific">Undibacterium seohonense</name>
    <dbReference type="NCBI Taxonomy" id="1344950"/>
    <lineage>
        <taxon>Bacteria</taxon>
        <taxon>Pseudomonadati</taxon>
        <taxon>Pseudomonadota</taxon>
        <taxon>Betaproteobacteria</taxon>
        <taxon>Burkholderiales</taxon>
        <taxon>Oxalobacteraceae</taxon>
        <taxon>Undibacterium</taxon>
    </lineage>
</organism>
<gene>
    <name evidence="1" type="ORF">H8K52_04075</name>
</gene>
<dbReference type="EMBL" id="JACOFW010000003">
    <property type="protein sequence ID" value="MBC3806527.1"/>
    <property type="molecule type" value="Genomic_DNA"/>
</dbReference>
<protein>
    <recommendedName>
        <fullName evidence="3">Cell envelope biogenesis protein TolA</fullName>
    </recommendedName>
</protein>
<evidence type="ECO:0008006" key="3">
    <source>
        <dbReference type="Google" id="ProtNLM"/>
    </source>
</evidence>
<reference evidence="1 2" key="1">
    <citation type="submission" date="2020-08" db="EMBL/GenBank/DDBJ databases">
        <title>Novel species isolated from subtropical streams in China.</title>
        <authorList>
            <person name="Lu H."/>
        </authorList>
    </citation>
    <scope>NUCLEOTIDE SEQUENCE [LARGE SCALE GENOMIC DNA]</scope>
    <source>
        <strain evidence="1 2">KACC 16656</strain>
    </source>
</reference>
<name>A0ABR6X0T8_9BURK</name>
<evidence type="ECO:0000313" key="2">
    <source>
        <dbReference type="Proteomes" id="UP000648257"/>
    </source>
</evidence>
<dbReference type="Proteomes" id="UP000648257">
    <property type="component" value="Unassembled WGS sequence"/>
</dbReference>
<accession>A0ABR6X0T8</accession>